<dbReference type="OrthoDB" id="9766750at2"/>
<evidence type="ECO:0008006" key="3">
    <source>
        <dbReference type="Google" id="ProtNLM"/>
    </source>
</evidence>
<dbReference type="Pfam" id="PF12836">
    <property type="entry name" value="HHH_3"/>
    <property type="match status" value="1"/>
</dbReference>
<keyword evidence="2" id="KW-1185">Reference proteome</keyword>
<reference evidence="1 2" key="1">
    <citation type="submission" date="2016-01" db="EMBL/GenBank/DDBJ databases">
        <authorList>
            <person name="Oliw E.H."/>
        </authorList>
    </citation>
    <scope>NUCLEOTIDE SEQUENCE [LARGE SCALE GENOMIC DNA]</scope>
    <source>
        <strain evidence="1 2">DY10</strain>
    </source>
</reference>
<dbReference type="STRING" id="1178516.AWR27_22265"/>
<gene>
    <name evidence="1" type="ORF">AWR27_22265</name>
</gene>
<dbReference type="RefSeq" id="WP_077133267.1">
    <property type="nucleotide sequence ID" value="NZ_CP014263.1"/>
</dbReference>
<sequence length="690" mass="79090">MKHLYPPFLAFLFSTTLTVAQPTSTQREADLSRFLQDLFPVQTEGIDYQAVFDVLTQLYASPLDLNTATRDELETTYILSERQLTNLLAYRAELGNLLSIYELQAVPDFDLNTIRRLRPFVTVASGPRLFGALPTPTDNYLLVRYERILEEQVGFSEAAPNKSGKLPTRYNGGPGQLFVRYRYSRPRQFSFGLTFEKDPGETWVWQPANRRYGADFVSFHVQLQNRGRWRNVLLGDYQMQAGQGLVLSAGFALGKNAETVQTVRRPTLGARAYTSLMESGFFRGATATYAIHQNLDLTLLASHVRRDANTADDTIATSLQTSGLHRTPSELDDRGSLAETNLGAHLLYHPRQQVQFGLTMLRTTYDKFFQRRALTYNNYEFTGRQNLVIGLHGGYVWRNWNFFGEVARSSGSRTNSGGIGAVGGALASLTKRLDMAVVFRHYDRNFHSFYANAFSEGSRNINETGAYLGLKYSVYRKLTLSSFIDFYRFPWWKYLVDKPSAGFDYLVQARYMPNRQTAFSFIFHDERKEKNLPGSKTTPREVVGTTRRNVALNADYKPMRSLSMRSRVQWGSFQYAGRAASNGFVLVQDATLDYRRWSLSGRVALFGTDDYDSRLYVYERDVLYAFSFPAYFNRGVRHYLLVQHDLNKHLTLWLRWARTDLTNQETVGSDLDQINAPHKTEVKLQARWRF</sequence>
<name>A0A1P9X2G4_9BACT</name>
<protein>
    <recommendedName>
        <fullName evidence="3">Helix-hairpin-helix domain-containing protein</fullName>
    </recommendedName>
</protein>
<evidence type="ECO:0000313" key="2">
    <source>
        <dbReference type="Proteomes" id="UP000187941"/>
    </source>
</evidence>
<organism evidence="1 2">
    <name type="scientific">Spirosoma montaniterrae</name>
    <dbReference type="NCBI Taxonomy" id="1178516"/>
    <lineage>
        <taxon>Bacteria</taxon>
        <taxon>Pseudomonadati</taxon>
        <taxon>Bacteroidota</taxon>
        <taxon>Cytophagia</taxon>
        <taxon>Cytophagales</taxon>
        <taxon>Cytophagaceae</taxon>
        <taxon>Spirosoma</taxon>
    </lineage>
</organism>
<dbReference type="SUPFAM" id="SSF47781">
    <property type="entry name" value="RuvA domain 2-like"/>
    <property type="match status" value="1"/>
</dbReference>
<accession>A0A1P9X2G4</accession>
<evidence type="ECO:0000313" key="1">
    <source>
        <dbReference type="EMBL" id="AQG81788.1"/>
    </source>
</evidence>
<dbReference type="InterPro" id="IPR010994">
    <property type="entry name" value="RuvA_2-like"/>
</dbReference>
<dbReference type="KEGG" id="smon:AWR27_22265"/>
<dbReference type="Proteomes" id="UP000187941">
    <property type="component" value="Chromosome"/>
</dbReference>
<proteinExistence type="predicted"/>
<dbReference type="EMBL" id="CP014263">
    <property type="protein sequence ID" value="AQG81788.1"/>
    <property type="molecule type" value="Genomic_DNA"/>
</dbReference>
<dbReference type="AlphaFoldDB" id="A0A1P9X2G4"/>